<dbReference type="EMBL" id="BAABME010011157">
    <property type="protein sequence ID" value="GAA0183325.1"/>
    <property type="molecule type" value="Genomic_DNA"/>
</dbReference>
<dbReference type="AlphaFoldDB" id="A0AAV3RR32"/>
<evidence type="ECO:0000313" key="1">
    <source>
        <dbReference type="EMBL" id="GAA0183325.1"/>
    </source>
</evidence>
<evidence type="ECO:0008006" key="3">
    <source>
        <dbReference type="Google" id="ProtNLM"/>
    </source>
</evidence>
<gene>
    <name evidence="1" type="ORF">LIER_30753</name>
</gene>
<sequence length="75" mass="8644">MEEDETITAYNKRINDMENEAFALGEPMSNKNQMRFESTESAKKKDVALKARCKEGNEEDLNETMNLVMKILTKP</sequence>
<protein>
    <recommendedName>
        <fullName evidence="3">Gag-pol polyprotein</fullName>
    </recommendedName>
</protein>
<keyword evidence="2" id="KW-1185">Reference proteome</keyword>
<comment type="caution">
    <text evidence="1">The sequence shown here is derived from an EMBL/GenBank/DDBJ whole genome shotgun (WGS) entry which is preliminary data.</text>
</comment>
<name>A0AAV3RR32_LITER</name>
<evidence type="ECO:0000313" key="2">
    <source>
        <dbReference type="Proteomes" id="UP001454036"/>
    </source>
</evidence>
<accession>A0AAV3RR32</accession>
<organism evidence="1 2">
    <name type="scientific">Lithospermum erythrorhizon</name>
    <name type="common">Purple gromwell</name>
    <name type="synonym">Lithospermum officinale var. erythrorhizon</name>
    <dbReference type="NCBI Taxonomy" id="34254"/>
    <lineage>
        <taxon>Eukaryota</taxon>
        <taxon>Viridiplantae</taxon>
        <taxon>Streptophyta</taxon>
        <taxon>Embryophyta</taxon>
        <taxon>Tracheophyta</taxon>
        <taxon>Spermatophyta</taxon>
        <taxon>Magnoliopsida</taxon>
        <taxon>eudicotyledons</taxon>
        <taxon>Gunneridae</taxon>
        <taxon>Pentapetalae</taxon>
        <taxon>asterids</taxon>
        <taxon>lamiids</taxon>
        <taxon>Boraginales</taxon>
        <taxon>Boraginaceae</taxon>
        <taxon>Boraginoideae</taxon>
        <taxon>Lithospermeae</taxon>
        <taxon>Lithospermum</taxon>
    </lineage>
</organism>
<dbReference type="Proteomes" id="UP001454036">
    <property type="component" value="Unassembled WGS sequence"/>
</dbReference>
<reference evidence="1 2" key="1">
    <citation type="submission" date="2024-01" db="EMBL/GenBank/DDBJ databases">
        <title>The complete chloroplast genome sequence of Lithospermum erythrorhizon: insights into the phylogenetic relationship among Boraginaceae species and the maternal lineages of purple gromwells.</title>
        <authorList>
            <person name="Okada T."/>
            <person name="Watanabe K."/>
        </authorList>
    </citation>
    <scope>NUCLEOTIDE SEQUENCE [LARGE SCALE GENOMIC DNA]</scope>
</reference>
<proteinExistence type="predicted"/>